<comment type="subcellular location">
    <subcellularLocation>
        <location evidence="1">Membrane</location>
        <topology evidence="1">Multi-pass membrane protein</topology>
    </subcellularLocation>
</comment>
<dbReference type="InterPro" id="IPR038330">
    <property type="entry name" value="TspO/MBR-related_sf"/>
</dbReference>
<evidence type="ECO:0000256" key="4">
    <source>
        <dbReference type="ARBA" id="ARBA00022989"/>
    </source>
</evidence>
<dbReference type="Pfam" id="PF03073">
    <property type="entry name" value="TspO_MBR"/>
    <property type="match status" value="1"/>
</dbReference>
<comment type="similarity">
    <text evidence="2">Belongs to the TspO/BZRP family.</text>
</comment>
<dbReference type="Gene3D" id="1.20.1260.100">
    <property type="entry name" value="TspO/MBR protein"/>
    <property type="match status" value="1"/>
</dbReference>
<feature type="transmembrane region" description="Helical" evidence="6">
    <location>
        <begin position="69"/>
        <end position="88"/>
    </location>
</feature>
<feature type="transmembrane region" description="Helical" evidence="6">
    <location>
        <begin position="118"/>
        <end position="133"/>
    </location>
</feature>
<evidence type="ECO:0000256" key="2">
    <source>
        <dbReference type="ARBA" id="ARBA00007524"/>
    </source>
</evidence>
<evidence type="ECO:0000256" key="1">
    <source>
        <dbReference type="ARBA" id="ARBA00004141"/>
    </source>
</evidence>
<keyword evidence="5 6" id="KW-0472">Membrane</keyword>
<proteinExistence type="inferred from homology"/>
<feature type="transmembrane region" description="Helical" evidence="6">
    <location>
        <begin position="37"/>
        <end position="57"/>
    </location>
</feature>
<keyword evidence="4 6" id="KW-1133">Transmembrane helix</keyword>
<feature type="transmembrane region" description="Helical" evidence="6">
    <location>
        <begin position="95"/>
        <end position="112"/>
    </location>
</feature>
<evidence type="ECO:0000313" key="7">
    <source>
        <dbReference type="EMBL" id="QHT02802.1"/>
    </source>
</evidence>
<sequence>MNTNELIRLFYPMFAGYLVSLKCKMSKSGTNIKFRPPGYVFGIVWPILYILLGLSWINSEYKKDKIIDGLYFVLSTLLALWIVVYSCYKSKKGALSIMLLSILAIVFLMILISKKSRLYLAPLLVWLCYALLLI</sequence>
<evidence type="ECO:0000256" key="6">
    <source>
        <dbReference type="SAM" id="Phobius"/>
    </source>
</evidence>
<dbReference type="AlphaFoldDB" id="A0A6C0CF75"/>
<dbReference type="EMBL" id="MN739400">
    <property type="protein sequence ID" value="QHT02802.1"/>
    <property type="molecule type" value="Genomic_DNA"/>
</dbReference>
<organism evidence="7">
    <name type="scientific">viral metagenome</name>
    <dbReference type="NCBI Taxonomy" id="1070528"/>
    <lineage>
        <taxon>unclassified sequences</taxon>
        <taxon>metagenomes</taxon>
        <taxon>organismal metagenomes</taxon>
    </lineage>
</organism>
<protein>
    <recommendedName>
        <fullName evidence="8">TspO/MBR family protein</fullName>
    </recommendedName>
</protein>
<accession>A0A6C0CF75</accession>
<evidence type="ECO:0000256" key="3">
    <source>
        <dbReference type="ARBA" id="ARBA00022692"/>
    </source>
</evidence>
<name>A0A6C0CF75_9ZZZZ</name>
<keyword evidence="3 6" id="KW-0812">Transmembrane</keyword>
<dbReference type="GO" id="GO:0016020">
    <property type="term" value="C:membrane"/>
    <property type="evidence" value="ECO:0007669"/>
    <property type="project" value="UniProtKB-SubCell"/>
</dbReference>
<dbReference type="CDD" id="cd15904">
    <property type="entry name" value="TSPO_MBR"/>
    <property type="match status" value="1"/>
</dbReference>
<reference evidence="7" key="1">
    <citation type="journal article" date="2020" name="Nature">
        <title>Giant virus diversity and host interactions through global metagenomics.</title>
        <authorList>
            <person name="Schulz F."/>
            <person name="Roux S."/>
            <person name="Paez-Espino D."/>
            <person name="Jungbluth S."/>
            <person name="Walsh D.A."/>
            <person name="Denef V.J."/>
            <person name="McMahon K.D."/>
            <person name="Konstantinidis K.T."/>
            <person name="Eloe-Fadrosh E.A."/>
            <person name="Kyrpides N.C."/>
            <person name="Woyke T."/>
        </authorList>
    </citation>
    <scope>NUCLEOTIDE SEQUENCE</scope>
    <source>
        <strain evidence="7">GVMAG-M-3300020595-32</strain>
    </source>
</reference>
<evidence type="ECO:0000256" key="5">
    <source>
        <dbReference type="ARBA" id="ARBA00023136"/>
    </source>
</evidence>
<evidence type="ECO:0008006" key="8">
    <source>
        <dbReference type="Google" id="ProtNLM"/>
    </source>
</evidence>
<dbReference type="InterPro" id="IPR004307">
    <property type="entry name" value="TspO_MBR"/>
</dbReference>